<evidence type="ECO:0000313" key="3">
    <source>
        <dbReference type="Proteomes" id="UP000606730"/>
    </source>
</evidence>
<feature type="domain" description="DUF6782" evidence="1">
    <location>
        <begin position="17"/>
        <end position="246"/>
    </location>
</feature>
<evidence type="ECO:0000313" key="2">
    <source>
        <dbReference type="EMBL" id="GGE49847.1"/>
    </source>
</evidence>
<dbReference type="Proteomes" id="UP000606730">
    <property type="component" value="Unassembled WGS sequence"/>
</dbReference>
<gene>
    <name evidence="2" type="ORF">GCM10011517_17010</name>
</gene>
<accession>A0A917AFY0</accession>
<dbReference type="EMBL" id="BMKN01000002">
    <property type="protein sequence ID" value="GGE49847.1"/>
    <property type="molecule type" value="Genomic_DNA"/>
</dbReference>
<organism evidence="2 3">
    <name type="scientific">Actibacterium pelagium</name>
    <dbReference type="NCBI Taxonomy" id="2029103"/>
    <lineage>
        <taxon>Bacteria</taxon>
        <taxon>Pseudomonadati</taxon>
        <taxon>Pseudomonadota</taxon>
        <taxon>Alphaproteobacteria</taxon>
        <taxon>Rhodobacterales</taxon>
        <taxon>Roseobacteraceae</taxon>
        <taxon>Actibacterium</taxon>
    </lineage>
</organism>
<dbReference type="OrthoDB" id="7834193at2"/>
<evidence type="ECO:0000259" key="1">
    <source>
        <dbReference type="Pfam" id="PF20573"/>
    </source>
</evidence>
<sequence length="262" mass="29148">MRFTLAILVSLATSVGAKEICISHPYTTMPTAAHREIVSIFRGVAPTLKRFPSLETAVSNMTPELCLSDQMHNAHAYLDVDKNRIVISQRLNTSMQIGVLLHEIRHLEQLAIGACPSEDLAMKEYARATFAMEADASAISLLVAWNMANHGNDRVWAALSAWPTQKDIAVRFEEEMTKSGDLAAATTAAFDQWYRSPDRRESYYLSACHQYLDRIDESHALPRYNLLPEGFLEDLCVLPDGKGYSCSAPTRALREPATSSKN</sequence>
<keyword evidence="3" id="KW-1185">Reference proteome</keyword>
<comment type="caution">
    <text evidence="2">The sequence shown here is derived from an EMBL/GenBank/DDBJ whole genome shotgun (WGS) entry which is preliminary data.</text>
</comment>
<name>A0A917AFY0_9RHOB</name>
<protein>
    <recommendedName>
        <fullName evidence="1">DUF6782 domain-containing protein</fullName>
    </recommendedName>
</protein>
<dbReference type="RefSeq" id="WP_143226534.1">
    <property type="nucleotide sequence ID" value="NZ_BMKN01000002.1"/>
</dbReference>
<dbReference type="InterPro" id="IPR046709">
    <property type="entry name" value="DUF6782"/>
</dbReference>
<reference evidence="2" key="2">
    <citation type="submission" date="2020-09" db="EMBL/GenBank/DDBJ databases">
        <authorList>
            <person name="Sun Q."/>
            <person name="Zhou Y."/>
        </authorList>
    </citation>
    <scope>NUCLEOTIDE SEQUENCE</scope>
    <source>
        <strain evidence="2">CGMCC 1.16012</strain>
    </source>
</reference>
<proteinExistence type="predicted"/>
<dbReference type="Pfam" id="PF20573">
    <property type="entry name" value="DUF6782"/>
    <property type="match status" value="1"/>
</dbReference>
<reference evidence="2" key="1">
    <citation type="journal article" date="2014" name="Int. J. Syst. Evol. Microbiol.">
        <title>Complete genome sequence of Corynebacterium casei LMG S-19264T (=DSM 44701T), isolated from a smear-ripened cheese.</title>
        <authorList>
            <consortium name="US DOE Joint Genome Institute (JGI-PGF)"/>
            <person name="Walter F."/>
            <person name="Albersmeier A."/>
            <person name="Kalinowski J."/>
            <person name="Ruckert C."/>
        </authorList>
    </citation>
    <scope>NUCLEOTIDE SEQUENCE</scope>
    <source>
        <strain evidence="2">CGMCC 1.16012</strain>
    </source>
</reference>
<dbReference type="AlphaFoldDB" id="A0A917AFY0"/>